<dbReference type="OMA" id="FWVGFRY"/>
<evidence type="ECO:0000256" key="5">
    <source>
        <dbReference type="ARBA" id="ARBA00023043"/>
    </source>
</evidence>
<dbReference type="PROSITE" id="PS50216">
    <property type="entry name" value="DHHC"/>
    <property type="match status" value="1"/>
</dbReference>
<feature type="repeat" description="ANK" evidence="7">
    <location>
        <begin position="70"/>
        <end position="99"/>
    </location>
</feature>
<dbReference type="Gene3D" id="1.25.40.20">
    <property type="entry name" value="Ankyrin repeat-containing domain"/>
    <property type="match status" value="1"/>
</dbReference>
<evidence type="ECO:0000256" key="4">
    <source>
        <dbReference type="ARBA" id="ARBA00022989"/>
    </source>
</evidence>
<reference evidence="10" key="3">
    <citation type="submission" date="2025-09" db="UniProtKB">
        <authorList>
            <consortium name="Ensembl"/>
        </authorList>
    </citation>
    <scope>IDENTIFICATION</scope>
</reference>
<evidence type="ECO:0000259" key="9">
    <source>
        <dbReference type="Pfam" id="PF01529"/>
    </source>
</evidence>
<reference evidence="11" key="1">
    <citation type="submission" date="2003-08" db="EMBL/GenBank/DDBJ databases">
        <authorList>
            <person name="Birren B."/>
            <person name="Nusbaum C."/>
            <person name="Abebe A."/>
            <person name="Abouelleil A."/>
            <person name="Adekoya E."/>
            <person name="Ait-zahra M."/>
            <person name="Allen N."/>
            <person name="Allen T."/>
            <person name="An P."/>
            <person name="Anderson M."/>
            <person name="Anderson S."/>
            <person name="Arachchi H."/>
            <person name="Armbruster J."/>
            <person name="Bachantsang P."/>
            <person name="Baldwin J."/>
            <person name="Barry A."/>
            <person name="Bayul T."/>
            <person name="Blitshsteyn B."/>
            <person name="Bloom T."/>
            <person name="Blye J."/>
            <person name="Boguslavskiy L."/>
            <person name="Borowsky M."/>
            <person name="Boukhgalter B."/>
            <person name="Brunache A."/>
            <person name="Butler J."/>
            <person name="Calixte N."/>
            <person name="Calvo S."/>
            <person name="Camarata J."/>
            <person name="Campo K."/>
            <person name="Chang J."/>
            <person name="Cheshatsang Y."/>
            <person name="Citroen M."/>
            <person name="Collymore A."/>
            <person name="Considine T."/>
            <person name="Cook A."/>
            <person name="Cooke P."/>
            <person name="Corum B."/>
            <person name="Cuomo C."/>
            <person name="David R."/>
            <person name="Dawoe T."/>
            <person name="Degray S."/>
            <person name="Dodge S."/>
            <person name="Dooley K."/>
            <person name="Dorje P."/>
            <person name="Dorjee K."/>
            <person name="Dorris L."/>
            <person name="Duffey N."/>
            <person name="Dupes A."/>
            <person name="Elkins T."/>
            <person name="Engels R."/>
            <person name="Erickson J."/>
            <person name="Farina A."/>
            <person name="Faro S."/>
            <person name="Ferreira P."/>
            <person name="Fischer H."/>
            <person name="Fitzgerald M."/>
            <person name="Foley K."/>
            <person name="Gage D."/>
            <person name="Galagan J."/>
            <person name="Gearin G."/>
            <person name="Gnerre S."/>
            <person name="Gnirke A."/>
            <person name="Goyette A."/>
            <person name="Graham J."/>
            <person name="Grandbois E."/>
            <person name="Gyaltsen K."/>
            <person name="Hafez N."/>
            <person name="Hagopian D."/>
            <person name="Hagos B."/>
            <person name="Hall J."/>
            <person name="Hatcher B."/>
            <person name="Heller A."/>
            <person name="Higgins H."/>
            <person name="Honan T."/>
            <person name="Horn A."/>
            <person name="Houde N."/>
            <person name="Hughes L."/>
            <person name="Hulme W."/>
            <person name="Husby E."/>
            <person name="Iliev I."/>
            <person name="Jaffe D."/>
            <person name="Jones C."/>
            <person name="Kamal M."/>
            <person name="Kamat A."/>
            <person name="Kamvysselis M."/>
            <person name="Karlsson E."/>
            <person name="Kells C."/>
            <person name="Kieu A."/>
            <person name="Kisner P."/>
            <person name="Kodira C."/>
            <person name="Kulbokas E."/>
            <person name="Labutti K."/>
            <person name="Lama D."/>
            <person name="Landers T."/>
            <person name="Leger J."/>
            <person name="Levine S."/>
            <person name="Lewis D."/>
            <person name="Lewis T."/>
            <person name="Lindblad-toh K."/>
            <person name="Liu X."/>
            <person name="Lokyitsang T."/>
            <person name="Lokyitsang Y."/>
            <person name="Lucien O."/>
            <person name="Lui A."/>
            <person name="Ma L.J."/>
            <person name="Mabbitt R."/>
            <person name="Macdonald J."/>
            <person name="Maclean C."/>
            <person name="Major J."/>
            <person name="Manning J."/>
            <person name="Marabella R."/>
            <person name="Maru K."/>
            <person name="Matthews C."/>
            <person name="Mauceli E."/>
            <person name="Mccarthy M."/>
            <person name="Mcdonough S."/>
            <person name="Mcghee T."/>
            <person name="Meldrim J."/>
            <person name="Meneus L."/>
            <person name="Mesirov J."/>
            <person name="Mihalev A."/>
            <person name="Mihova T."/>
            <person name="Mikkelsen T."/>
            <person name="Mlenga V."/>
            <person name="Moru K."/>
            <person name="Mozes J."/>
            <person name="Mulrain L."/>
            <person name="Munson G."/>
            <person name="Naylor J."/>
            <person name="Newes C."/>
            <person name="Nguyen C."/>
            <person name="Nguyen N."/>
            <person name="Nguyen T."/>
            <person name="Nicol R."/>
            <person name="Nielsen C."/>
            <person name="Nizzari M."/>
            <person name="Norbu C."/>
            <person name="Norbu N."/>
            <person name="O'donnell P."/>
            <person name="Okoawo O."/>
            <person name="O'leary S."/>
            <person name="Omotosho B."/>
            <person name="O'neill K."/>
            <person name="Osman S."/>
            <person name="Parker S."/>
            <person name="Perrin D."/>
            <person name="Phunkhang P."/>
            <person name="Piqani B."/>
            <person name="Purcell S."/>
            <person name="Rachupka T."/>
            <person name="Ramasamy U."/>
            <person name="Rameau R."/>
            <person name="Ray V."/>
            <person name="Raymond C."/>
            <person name="Retta R."/>
            <person name="Richardson S."/>
            <person name="Rise C."/>
            <person name="Rodriguez J."/>
            <person name="Rogers J."/>
            <person name="Rogov P."/>
            <person name="Rutman M."/>
            <person name="Schupbach R."/>
            <person name="Seaman C."/>
            <person name="Settipalli S."/>
            <person name="Sharpe T."/>
            <person name="Sheridan J."/>
            <person name="Sherpa N."/>
            <person name="Shi J."/>
            <person name="Smirnov S."/>
            <person name="Smith C."/>
            <person name="Sougnez C."/>
            <person name="Spencer B."/>
            <person name="Stalker J."/>
            <person name="Stange-thomann N."/>
            <person name="Stavropoulos S."/>
            <person name="Stetson K."/>
            <person name="Stone C."/>
            <person name="Stone S."/>
            <person name="Stubbs M."/>
            <person name="Talamas J."/>
            <person name="Tchuinga P."/>
            <person name="Tenzing P."/>
            <person name="Tesfaye S."/>
            <person name="Theodore J."/>
            <person name="Thoulutsang Y."/>
            <person name="Topham K."/>
            <person name="Towey S."/>
            <person name="Tsamla T."/>
            <person name="Tsomo N."/>
            <person name="Vallee D."/>
            <person name="Vassiliev H."/>
            <person name="Venkataraman V."/>
            <person name="Vinson J."/>
            <person name="Vo A."/>
            <person name="Wade C."/>
            <person name="Wang S."/>
            <person name="Wangchuk T."/>
            <person name="Wangdi T."/>
            <person name="Whittaker C."/>
            <person name="Wilkinson J."/>
            <person name="Wu Y."/>
            <person name="Wyman D."/>
            <person name="Yadav S."/>
            <person name="Yang S."/>
            <person name="Yang X."/>
            <person name="Yeager S."/>
            <person name="Yee E."/>
            <person name="Young G."/>
            <person name="Zainoun J."/>
            <person name="Zembeck L."/>
            <person name="Zimmer A."/>
            <person name="Zody M."/>
            <person name="Lander E."/>
        </authorList>
    </citation>
    <scope>NUCLEOTIDE SEQUENCE [LARGE SCALE GENOMIC DNA]</scope>
</reference>
<dbReference type="SMART" id="SM00248">
    <property type="entry name" value="ANK"/>
    <property type="match status" value="5"/>
</dbReference>
<feature type="transmembrane region" description="Helical" evidence="8">
    <location>
        <begin position="379"/>
        <end position="396"/>
    </location>
</feature>
<dbReference type="Pfam" id="PF12796">
    <property type="entry name" value="Ank_2"/>
    <property type="match status" value="2"/>
</dbReference>
<dbReference type="Pfam" id="PF01529">
    <property type="entry name" value="DHHC"/>
    <property type="match status" value="1"/>
</dbReference>
<dbReference type="EC" id="2.3.1.225" evidence="8"/>
<evidence type="ECO:0000256" key="7">
    <source>
        <dbReference type="PROSITE-ProRule" id="PRU00023"/>
    </source>
</evidence>
<feature type="transmembrane region" description="Helical" evidence="8">
    <location>
        <begin position="517"/>
        <end position="536"/>
    </location>
</feature>
<feature type="repeat" description="ANK" evidence="7">
    <location>
        <begin position="33"/>
        <end position="65"/>
    </location>
</feature>
<dbReference type="AlphaFoldDB" id="H2YGF2"/>
<dbReference type="eggNOG" id="KOG0509">
    <property type="taxonomic scope" value="Eukaryota"/>
</dbReference>
<keyword evidence="4 8" id="KW-1133">Transmembrane helix</keyword>
<dbReference type="GO" id="GO:0016020">
    <property type="term" value="C:membrane"/>
    <property type="evidence" value="ECO:0007669"/>
    <property type="project" value="UniProtKB-SubCell"/>
</dbReference>
<dbReference type="Ensembl" id="ENSCSAVT00000004465.1">
    <property type="protein sequence ID" value="ENSCSAVP00000004401.1"/>
    <property type="gene ID" value="ENSCSAVG00000002603.1"/>
</dbReference>
<feature type="repeat" description="ANK" evidence="7">
    <location>
        <begin position="168"/>
        <end position="200"/>
    </location>
</feature>
<accession>H2YGF2</accession>
<feature type="domain" description="Palmitoyltransferase DHHC" evidence="9">
    <location>
        <begin position="431"/>
        <end position="543"/>
    </location>
</feature>
<keyword evidence="8" id="KW-0012">Acyltransferase</keyword>
<evidence type="ECO:0000256" key="3">
    <source>
        <dbReference type="ARBA" id="ARBA00022737"/>
    </source>
</evidence>
<feature type="transmembrane region" description="Helical" evidence="8">
    <location>
        <begin position="271"/>
        <end position="290"/>
    </location>
</feature>
<dbReference type="InterPro" id="IPR001594">
    <property type="entry name" value="Palmitoyltrfase_DHHC"/>
</dbReference>
<keyword evidence="3" id="KW-0677">Repeat</keyword>
<dbReference type="PROSITE" id="PS50088">
    <property type="entry name" value="ANK_REPEAT"/>
    <property type="match status" value="4"/>
</dbReference>
<dbReference type="PANTHER" id="PTHR24161">
    <property type="entry name" value="ANK_REP_REGION DOMAIN-CONTAINING PROTEIN-RELATED"/>
    <property type="match status" value="1"/>
</dbReference>
<keyword evidence="8" id="KW-0808">Transferase</keyword>
<name>H2YGF2_CIOSA</name>
<dbReference type="PANTHER" id="PTHR24161:SF85">
    <property type="entry name" value="PALMITOYLTRANSFERASE HIP14"/>
    <property type="match status" value="1"/>
</dbReference>
<comment type="caution">
    <text evidence="8">Lacks conserved residue(s) required for the propagation of feature annotation.</text>
</comment>
<dbReference type="Proteomes" id="UP000007875">
    <property type="component" value="Unassembled WGS sequence"/>
</dbReference>
<organism evidence="10 11">
    <name type="scientific">Ciona savignyi</name>
    <name type="common">Pacific transparent sea squirt</name>
    <dbReference type="NCBI Taxonomy" id="51511"/>
    <lineage>
        <taxon>Eukaryota</taxon>
        <taxon>Metazoa</taxon>
        <taxon>Chordata</taxon>
        <taxon>Tunicata</taxon>
        <taxon>Ascidiacea</taxon>
        <taxon>Phlebobranchia</taxon>
        <taxon>Cionidae</taxon>
        <taxon>Ciona</taxon>
    </lineage>
</organism>
<feature type="transmembrane region" description="Helical" evidence="8">
    <location>
        <begin position="349"/>
        <end position="372"/>
    </location>
</feature>
<dbReference type="GeneTree" id="ENSGT00530000063074"/>
<keyword evidence="2 8" id="KW-0812">Transmembrane</keyword>
<dbReference type="SUPFAM" id="SSF48403">
    <property type="entry name" value="Ankyrin repeat"/>
    <property type="match status" value="1"/>
</dbReference>
<proteinExistence type="inferred from homology"/>
<keyword evidence="11" id="KW-1185">Reference proteome</keyword>
<comment type="subcellular location">
    <subcellularLocation>
        <location evidence="1">Membrane</location>
        <topology evidence="1">Multi-pass membrane protein</topology>
    </subcellularLocation>
</comment>
<feature type="transmembrane region" description="Helical" evidence="8">
    <location>
        <begin position="302"/>
        <end position="324"/>
    </location>
</feature>
<keyword evidence="5 7" id="KW-0040">ANK repeat</keyword>
<dbReference type="STRING" id="51511.ENSCSAVP00000004401"/>
<evidence type="ECO:0000256" key="1">
    <source>
        <dbReference type="ARBA" id="ARBA00004141"/>
    </source>
</evidence>
<dbReference type="Pfam" id="PF00023">
    <property type="entry name" value="Ank"/>
    <property type="match status" value="1"/>
</dbReference>
<comment type="domain">
    <text evidence="8">The DHHC domain is required for palmitoyltransferase activity.</text>
</comment>
<dbReference type="PROSITE" id="PS50297">
    <property type="entry name" value="ANK_REP_REGION"/>
    <property type="match status" value="3"/>
</dbReference>
<evidence type="ECO:0000313" key="10">
    <source>
        <dbReference type="Ensembl" id="ENSCSAVP00000004401.1"/>
    </source>
</evidence>
<evidence type="ECO:0000256" key="2">
    <source>
        <dbReference type="ARBA" id="ARBA00022692"/>
    </source>
</evidence>
<feature type="transmembrane region" description="Helical" evidence="8">
    <location>
        <begin position="492"/>
        <end position="511"/>
    </location>
</feature>
<dbReference type="FunCoup" id="H2YGF2">
    <property type="interactions" value="419"/>
</dbReference>
<feature type="transmembrane region" description="Helical" evidence="8">
    <location>
        <begin position="458"/>
        <end position="480"/>
    </location>
</feature>
<feature type="repeat" description="ANK" evidence="7">
    <location>
        <begin position="100"/>
        <end position="132"/>
    </location>
</feature>
<evidence type="ECO:0000256" key="8">
    <source>
        <dbReference type="RuleBase" id="RU079119"/>
    </source>
</evidence>
<dbReference type="InterPro" id="IPR036770">
    <property type="entry name" value="Ankyrin_rpt-contain_sf"/>
</dbReference>
<comment type="similarity">
    <text evidence="8">Belongs to the DHHC palmitoyltransferase family.</text>
</comment>
<reference evidence="10" key="2">
    <citation type="submission" date="2025-08" db="UniProtKB">
        <authorList>
            <consortium name="Ensembl"/>
        </authorList>
    </citation>
    <scope>IDENTIFICATION</scope>
</reference>
<evidence type="ECO:0000256" key="6">
    <source>
        <dbReference type="ARBA" id="ARBA00023136"/>
    </source>
</evidence>
<protein>
    <recommendedName>
        <fullName evidence="8">Palmitoyltransferase</fullName>
        <ecNumber evidence="8">2.3.1.225</ecNumber>
    </recommendedName>
</protein>
<dbReference type="InterPro" id="IPR002110">
    <property type="entry name" value="Ankyrin_rpt"/>
</dbReference>
<dbReference type="GO" id="GO:0019706">
    <property type="term" value="F:protein-cysteine S-palmitoyltransferase activity"/>
    <property type="evidence" value="ECO:0007669"/>
    <property type="project" value="UniProtKB-EC"/>
</dbReference>
<evidence type="ECO:0000313" key="11">
    <source>
        <dbReference type="Proteomes" id="UP000007875"/>
    </source>
</evidence>
<feature type="transmembrane region" description="Helical" evidence="8">
    <location>
        <begin position="248"/>
        <end position="265"/>
    </location>
</feature>
<dbReference type="InParanoid" id="H2YGF2"/>
<comment type="catalytic activity">
    <reaction evidence="8">
        <text>L-cysteinyl-[protein] + hexadecanoyl-CoA = S-hexadecanoyl-L-cysteinyl-[protein] + CoA</text>
        <dbReference type="Rhea" id="RHEA:36683"/>
        <dbReference type="Rhea" id="RHEA-COMP:10131"/>
        <dbReference type="Rhea" id="RHEA-COMP:11032"/>
        <dbReference type="ChEBI" id="CHEBI:29950"/>
        <dbReference type="ChEBI" id="CHEBI:57287"/>
        <dbReference type="ChEBI" id="CHEBI:57379"/>
        <dbReference type="ChEBI" id="CHEBI:74151"/>
        <dbReference type="EC" id="2.3.1.225"/>
    </reaction>
</comment>
<sequence length="593" mass="67034">STWDIVKATQYGVISRCRDLVEGGYDVRTHDDDNITLLHWAAINNRLELARYYISMGAVVDVLGGDLLATPLHWAIREGHLSMVVLLLQAGADSGIRDAEGCAAIHVAVQCSHTSIVAYLVAKGTDPNLYDANGKTPLMWATWRTYGVDPTRTLLSMHASVNMTDHTQHNTPLHWACLAQNTNVIMLLVQAGANLDAKNDRGETPLDIARMKKNVWITSRLQIAASDKGMDKSRSFFRFAAKKSFRQRATFAISFLSMFCIGFLFELSTPTWLYKGMVCAACYLCIYGLSAFKGFIYQSYKLAIMILGVITHTPLQICAFFPHYPHHAPIQPYYVSPPSLFITQNETMLYLPLAISTATKFWVYCTAIVYYWPHIYSPLAKLWFITASVGMWFFFYKSLRSDPGVVTMAEEQKKVAIIHLAETDGLKSGNICSSCLPSSTITVPWVFNAIGAGNHHYFIGYLFFLLAILGWHIYAAFQFWQHGVRVSSDAVGVEWAWLLMTYSPWVVWIFINCVFHVMWVTVLIICQLYQILWLGVTTNERMNAGRYRHFHTSPHGGLSRSPFDRGVLANFADFFQFSCFGLLKPLSIDWRSK</sequence>
<keyword evidence="6 8" id="KW-0472">Membrane</keyword>